<dbReference type="AlphaFoldDB" id="A0A8H4TMQ2"/>
<dbReference type="PANTHER" id="PTHR11010">
    <property type="entry name" value="PROTEASE S28 PRO-X CARBOXYPEPTIDASE-RELATED"/>
    <property type="match status" value="1"/>
</dbReference>
<organism evidence="6 7">
    <name type="scientific">Fusarium gaditjirri</name>
    <dbReference type="NCBI Taxonomy" id="282569"/>
    <lineage>
        <taxon>Eukaryota</taxon>
        <taxon>Fungi</taxon>
        <taxon>Dikarya</taxon>
        <taxon>Ascomycota</taxon>
        <taxon>Pezizomycotina</taxon>
        <taxon>Sordariomycetes</taxon>
        <taxon>Hypocreomycetidae</taxon>
        <taxon>Hypocreales</taxon>
        <taxon>Nectriaceae</taxon>
        <taxon>Fusarium</taxon>
        <taxon>Fusarium nisikadoi species complex</taxon>
    </lineage>
</organism>
<keyword evidence="2" id="KW-0645">Protease</keyword>
<keyword evidence="5" id="KW-0325">Glycoprotein</keyword>
<protein>
    <submittedName>
        <fullName evidence="6">Uncharacterized protein</fullName>
    </submittedName>
</protein>
<evidence type="ECO:0000256" key="3">
    <source>
        <dbReference type="ARBA" id="ARBA00022729"/>
    </source>
</evidence>
<dbReference type="GO" id="GO:0070008">
    <property type="term" value="F:serine-type exopeptidase activity"/>
    <property type="evidence" value="ECO:0007669"/>
    <property type="project" value="InterPro"/>
</dbReference>
<dbReference type="PANTHER" id="PTHR11010:SF23">
    <property type="entry name" value="SERINE PEPTIDASE"/>
    <property type="match status" value="1"/>
</dbReference>
<proteinExistence type="inferred from homology"/>
<keyword evidence="3" id="KW-0732">Signal</keyword>
<keyword evidence="7" id="KW-1185">Reference proteome</keyword>
<dbReference type="GO" id="GO:0006508">
    <property type="term" value="P:proteolysis"/>
    <property type="evidence" value="ECO:0007669"/>
    <property type="project" value="UniProtKB-KW"/>
</dbReference>
<comment type="caution">
    <text evidence="6">The sequence shown here is derived from an EMBL/GenBank/DDBJ whole genome shotgun (WGS) entry which is preliminary data.</text>
</comment>
<reference evidence="6" key="2">
    <citation type="submission" date="2020-05" db="EMBL/GenBank/DDBJ databases">
        <authorList>
            <person name="Kim H.-S."/>
            <person name="Proctor R.H."/>
            <person name="Brown D.W."/>
        </authorList>
    </citation>
    <scope>NUCLEOTIDE SEQUENCE</scope>
    <source>
        <strain evidence="6">NRRL 45417</strain>
    </source>
</reference>
<reference evidence="6" key="1">
    <citation type="journal article" date="2020" name="BMC Genomics">
        <title>Correction to: Identification and distribution of gene clusters required for synthesis of sphingolipid metabolism inhibitors in diverse species of the filamentous fungus Fusarium.</title>
        <authorList>
            <person name="Kim H.S."/>
            <person name="Lohmar J.M."/>
            <person name="Busman M."/>
            <person name="Brown D.W."/>
            <person name="Naumann T.A."/>
            <person name="Divon H.H."/>
            <person name="Lysoe E."/>
            <person name="Uhlig S."/>
            <person name="Proctor R.H."/>
        </authorList>
    </citation>
    <scope>NUCLEOTIDE SEQUENCE</scope>
    <source>
        <strain evidence="6">NRRL 45417</strain>
    </source>
</reference>
<keyword evidence="4" id="KW-0378">Hydrolase</keyword>
<accession>A0A8H4TMQ2</accession>
<sequence length="994" mass="110996">MPALPSCKRNPAWSVFQGVAKAAIPAESAESNVGDFCFAFMFSNFVWRSYGTPWLDQAAAGKLGSLSLEATKALSQSNFGRSNHKSDIELKGIVQYGKCLTTLAGSLASSSTQGRKDLLVPILVLLMHSASYSDQTGAVSHLRGLARLLHLLGPEAFQEQPFLNAFEATRATLLAASLYGKQRLFLEEERWRMIPYDRNNPSKTQQSQLLDILVVVPGILQDHAALQSMEEDGVYSREELLRRVDKQLVALYRWRWQWQARFGSYVEADVDNTAQLNGPVSKALGSIGTSRKSGRLRFGKFALATELMLYNATLMWLIALQWKIDPVSASSRIEASAHAAMPSEPAARYLSFEPLRRPGASATVRDPAMEICRAFEWVARHHCRSKEPSFLYLFPIGVAMSALEGEPEVKAWVISLLNISPITANYARGQNAAGFGFYVTSEALHPDTVVAKHQLFSALDMQQLVGLWAVAVLVHKIHGFGTTHNPRFEFSPESRLVSRGDDLAGVINGTFDQLIDHNNPSRGTFKQRYWYSLNYAKGSTPPVVLMAPGDHDADGWTSWLQDDYIVGGMIAKRIGAVMLMLENRYFGQSSPYDQLTTKNMEFYSEDQIIRDKIYFAKNIQLPFGKNGIRSTSPSKVPWIQTGCSAQGNRAIFTQKEDPNTFWASWVSSAPPQGISDFWRYFDAANAYLPKNCTKDVNKVIEHLDNIMLHGSADEIQKIKEDFGAPDLKHNDDFMNLLANGPQTYQNSRYYATRWCDWVENSINLTDTSKIPGEEGVGLKRALAGYARWTKEVLIPGKCEGQGLWKGINNTGCFNFGDADSLVYTNKALDAPGIVDTLQLQWLLCNEPEEWWQVGSPEGTPTLVSRLVNRDYFRKTCAYYFPPGPNGETYSLAKGNTVASFNARYGGWSDPTYVKRTVLVNNFLDPWKPAGYASQQRPGGVLGNSTNIKHFIFDQGNHCDDLFRDAGDYYPSLKLIQQAGIDQIVKWVAEFPKNK</sequence>
<dbReference type="SUPFAM" id="SSF53474">
    <property type="entry name" value="alpha/beta-Hydrolases"/>
    <property type="match status" value="1"/>
</dbReference>
<comment type="similarity">
    <text evidence="1">Belongs to the peptidase S28 family.</text>
</comment>
<dbReference type="InterPro" id="IPR029058">
    <property type="entry name" value="AB_hydrolase_fold"/>
</dbReference>
<evidence type="ECO:0000256" key="2">
    <source>
        <dbReference type="ARBA" id="ARBA00022670"/>
    </source>
</evidence>
<dbReference type="Gene3D" id="3.40.50.1820">
    <property type="entry name" value="alpha/beta hydrolase"/>
    <property type="match status" value="2"/>
</dbReference>
<evidence type="ECO:0000256" key="1">
    <source>
        <dbReference type="ARBA" id="ARBA00011079"/>
    </source>
</evidence>
<dbReference type="Pfam" id="PF05577">
    <property type="entry name" value="Peptidase_S28"/>
    <property type="match status" value="1"/>
</dbReference>
<dbReference type="InterPro" id="IPR008758">
    <property type="entry name" value="Peptidase_S28"/>
</dbReference>
<dbReference type="EMBL" id="JABFAI010000014">
    <property type="protein sequence ID" value="KAF4960728.1"/>
    <property type="molecule type" value="Genomic_DNA"/>
</dbReference>
<evidence type="ECO:0000313" key="7">
    <source>
        <dbReference type="Proteomes" id="UP000604273"/>
    </source>
</evidence>
<name>A0A8H4TMQ2_9HYPO</name>
<dbReference type="GO" id="GO:0008239">
    <property type="term" value="F:dipeptidyl-peptidase activity"/>
    <property type="evidence" value="ECO:0007669"/>
    <property type="project" value="TreeGrafter"/>
</dbReference>
<dbReference type="Proteomes" id="UP000604273">
    <property type="component" value="Unassembled WGS sequence"/>
</dbReference>
<evidence type="ECO:0000256" key="4">
    <source>
        <dbReference type="ARBA" id="ARBA00022801"/>
    </source>
</evidence>
<evidence type="ECO:0000313" key="6">
    <source>
        <dbReference type="EMBL" id="KAF4960728.1"/>
    </source>
</evidence>
<gene>
    <name evidence="6" type="ORF">FGADI_743</name>
</gene>
<dbReference type="OrthoDB" id="3525185at2759"/>
<evidence type="ECO:0000256" key="5">
    <source>
        <dbReference type="ARBA" id="ARBA00023180"/>
    </source>
</evidence>